<evidence type="ECO:0000256" key="2">
    <source>
        <dbReference type="ARBA" id="ARBA00022801"/>
    </source>
</evidence>
<dbReference type="SUPFAM" id="SSF53474">
    <property type="entry name" value="alpha/beta-Hydrolases"/>
    <property type="match status" value="1"/>
</dbReference>
<dbReference type="Pfam" id="PF00135">
    <property type="entry name" value="COesterase"/>
    <property type="match status" value="1"/>
</dbReference>
<dbReference type="PROSITE" id="PS00941">
    <property type="entry name" value="CARBOXYLESTERASE_B_2"/>
    <property type="match status" value="1"/>
</dbReference>
<feature type="signal peptide" evidence="3">
    <location>
        <begin position="1"/>
        <end position="19"/>
    </location>
</feature>
<evidence type="ECO:0000259" key="4">
    <source>
        <dbReference type="Pfam" id="PF00135"/>
    </source>
</evidence>
<accession>A0A5M3MS77</accession>
<keyword evidence="6" id="KW-1185">Reference proteome</keyword>
<dbReference type="EMBL" id="JH711578">
    <property type="protein sequence ID" value="EIW81505.1"/>
    <property type="molecule type" value="Genomic_DNA"/>
</dbReference>
<dbReference type="KEGG" id="cput:CONPUDRAFT_124628"/>
<dbReference type="InterPro" id="IPR002018">
    <property type="entry name" value="CarbesteraseB"/>
</dbReference>
<protein>
    <recommendedName>
        <fullName evidence="3">Carboxylic ester hydrolase</fullName>
        <ecNumber evidence="3">3.1.1.-</ecNumber>
    </recommendedName>
</protein>
<dbReference type="OMA" id="GIMNSGN"/>
<dbReference type="Gene3D" id="3.40.50.1820">
    <property type="entry name" value="alpha/beta hydrolase"/>
    <property type="match status" value="1"/>
</dbReference>
<organism evidence="5 6">
    <name type="scientific">Coniophora puteana (strain RWD-64-598)</name>
    <name type="common">Brown rot fungus</name>
    <dbReference type="NCBI Taxonomy" id="741705"/>
    <lineage>
        <taxon>Eukaryota</taxon>
        <taxon>Fungi</taxon>
        <taxon>Dikarya</taxon>
        <taxon>Basidiomycota</taxon>
        <taxon>Agaricomycotina</taxon>
        <taxon>Agaricomycetes</taxon>
        <taxon>Agaricomycetidae</taxon>
        <taxon>Boletales</taxon>
        <taxon>Coniophorineae</taxon>
        <taxon>Coniophoraceae</taxon>
        <taxon>Coniophora</taxon>
    </lineage>
</organism>
<reference evidence="6" key="1">
    <citation type="journal article" date="2012" name="Science">
        <title>The Paleozoic origin of enzymatic lignin decomposition reconstructed from 31 fungal genomes.</title>
        <authorList>
            <person name="Floudas D."/>
            <person name="Binder M."/>
            <person name="Riley R."/>
            <person name="Barry K."/>
            <person name="Blanchette R.A."/>
            <person name="Henrissat B."/>
            <person name="Martinez A.T."/>
            <person name="Otillar R."/>
            <person name="Spatafora J.W."/>
            <person name="Yadav J.S."/>
            <person name="Aerts A."/>
            <person name="Benoit I."/>
            <person name="Boyd A."/>
            <person name="Carlson A."/>
            <person name="Copeland A."/>
            <person name="Coutinho P.M."/>
            <person name="de Vries R.P."/>
            <person name="Ferreira P."/>
            <person name="Findley K."/>
            <person name="Foster B."/>
            <person name="Gaskell J."/>
            <person name="Glotzer D."/>
            <person name="Gorecki P."/>
            <person name="Heitman J."/>
            <person name="Hesse C."/>
            <person name="Hori C."/>
            <person name="Igarashi K."/>
            <person name="Jurgens J.A."/>
            <person name="Kallen N."/>
            <person name="Kersten P."/>
            <person name="Kohler A."/>
            <person name="Kuees U."/>
            <person name="Kumar T.K.A."/>
            <person name="Kuo A."/>
            <person name="LaButti K."/>
            <person name="Larrondo L.F."/>
            <person name="Lindquist E."/>
            <person name="Ling A."/>
            <person name="Lombard V."/>
            <person name="Lucas S."/>
            <person name="Lundell T."/>
            <person name="Martin R."/>
            <person name="McLaughlin D.J."/>
            <person name="Morgenstern I."/>
            <person name="Morin E."/>
            <person name="Murat C."/>
            <person name="Nagy L.G."/>
            <person name="Nolan M."/>
            <person name="Ohm R.A."/>
            <person name="Patyshakuliyeva A."/>
            <person name="Rokas A."/>
            <person name="Ruiz-Duenas F.J."/>
            <person name="Sabat G."/>
            <person name="Salamov A."/>
            <person name="Samejima M."/>
            <person name="Schmutz J."/>
            <person name="Slot J.C."/>
            <person name="St John F."/>
            <person name="Stenlid J."/>
            <person name="Sun H."/>
            <person name="Sun S."/>
            <person name="Syed K."/>
            <person name="Tsang A."/>
            <person name="Wiebenga A."/>
            <person name="Young D."/>
            <person name="Pisabarro A."/>
            <person name="Eastwood D.C."/>
            <person name="Martin F."/>
            <person name="Cullen D."/>
            <person name="Grigoriev I.V."/>
            <person name="Hibbett D.S."/>
        </authorList>
    </citation>
    <scope>NUCLEOTIDE SEQUENCE [LARGE SCALE GENOMIC DNA]</scope>
    <source>
        <strain evidence="6">RWD-64-598 SS2</strain>
    </source>
</reference>
<evidence type="ECO:0000313" key="5">
    <source>
        <dbReference type="EMBL" id="EIW81505.1"/>
    </source>
</evidence>
<feature type="chain" id="PRO_5024516490" description="Carboxylic ester hydrolase" evidence="3">
    <location>
        <begin position="20"/>
        <end position="550"/>
    </location>
</feature>
<dbReference type="InterPro" id="IPR019819">
    <property type="entry name" value="Carboxylesterase_B_CS"/>
</dbReference>
<dbReference type="InterPro" id="IPR019826">
    <property type="entry name" value="Carboxylesterase_B_AS"/>
</dbReference>
<evidence type="ECO:0000313" key="6">
    <source>
        <dbReference type="Proteomes" id="UP000053558"/>
    </source>
</evidence>
<keyword evidence="2 3" id="KW-0378">Hydrolase</keyword>
<comment type="caution">
    <text evidence="5">The sequence shown here is derived from an EMBL/GenBank/DDBJ whole genome shotgun (WGS) entry which is preliminary data.</text>
</comment>
<name>A0A5M3MS77_CONPW</name>
<comment type="similarity">
    <text evidence="1 3">Belongs to the type-B carboxylesterase/lipase family.</text>
</comment>
<dbReference type="InterPro" id="IPR029058">
    <property type="entry name" value="AB_hydrolase_fold"/>
</dbReference>
<dbReference type="EC" id="3.1.1.-" evidence="3"/>
<keyword evidence="3" id="KW-0732">Signal</keyword>
<dbReference type="PROSITE" id="PS00122">
    <property type="entry name" value="CARBOXYLESTERASE_B_1"/>
    <property type="match status" value="1"/>
</dbReference>
<evidence type="ECO:0000256" key="1">
    <source>
        <dbReference type="ARBA" id="ARBA00005964"/>
    </source>
</evidence>
<dbReference type="GO" id="GO:0016787">
    <property type="term" value="F:hydrolase activity"/>
    <property type="evidence" value="ECO:0007669"/>
    <property type="project" value="UniProtKB-KW"/>
</dbReference>
<dbReference type="RefSeq" id="XP_007768828.1">
    <property type="nucleotide sequence ID" value="XM_007770638.1"/>
</dbReference>
<gene>
    <name evidence="5" type="ORF">CONPUDRAFT_124628</name>
</gene>
<dbReference type="PANTHER" id="PTHR11559">
    <property type="entry name" value="CARBOXYLESTERASE"/>
    <property type="match status" value="1"/>
</dbReference>
<dbReference type="GeneID" id="19199841"/>
<evidence type="ECO:0000256" key="3">
    <source>
        <dbReference type="RuleBase" id="RU361235"/>
    </source>
</evidence>
<dbReference type="OrthoDB" id="408631at2759"/>
<dbReference type="InterPro" id="IPR050309">
    <property type="entry name" value="Type-B_Carboxylest/Lipase"/>
</dbReference>
<dbReference type="Proteomes" id="UP000053558">
    <property type="component" value="Unassembled WGS sequence"/>
</dbReference>
<sequence length="550" mass="59741">MLAQCTLFVLLLQVTSSWAVPTRAAKRAGPTVRLDDATVTGVANGTVNKFLGIPYVQPPIGSLRLRQPHPITSYNQSFSATTYGPICPQQLQKLVLPDDVPAIVSEEMGSIGAPVDLPISEDCLTVNIIAPADATPDSKLPVVLWIFGGGFEIGYPSSTDGSILVNQSVSLGTPVVYVSLNYRLNIFGFLASEEVQDAGIGNLGLQDQRQAMRWFQQYITQFGGDPSKVTIWGESAGAISVGAQLVANKGNNEGLFRAAIMDSGAPLWLGNITHGQPYYDHIVDETGCSNSSDTLDCLRNAPFEALMSATNSTPNMFSYQALATAWIPRVDGVFLTDNPQQLVKQGSIADVPFINGVNDDEGTLFSFTTLNVTTDDELLTYIQTYYAPNATSDEIEHVLSSYSSDPVYGSPFNTSNQNALTPQFKRIAAVLGDMTFQGPHRFLLQERSAMQPTWAYLYKRGKSTPYLGSDHGSELTNAYGGGDLAAYFIRFVANLDPNGNNVDVEWPKYTTDSPSLLTLLDGDIPLNITQDDYRVEAIQAMNALMLKYPF</sequence>
<dbReference type="AlphaFoldDB" id="A0A5M3MS77"/>
<feature type="domain" description="Carboxylesterase type B" evidence="4">
    <location>
        <begin position="30"/>
        <end position="519"/>
    </location>
</feature>
<proteinExistence type="inferred from homology"/>